<comment type="caution">
    <text evidence="1">The sequence shown here is derived from an EMBL/GenBank/DDBJ whole genome shotgun (WGS) entry which is preliminary data.</text>
</comment>
<sequence>MYELYIKLENENCTTSLCREKLYSSLLTDKKEKGLVTEFPDLLFLLFNALHCRLCQLDSDPLSSPQAVNPKSNLSKLF</sequence>
<proteinExistence type="predicted"/>
<dbReference type="AlphaFoldDB" id="A0AAW2G7H3"/>
<reference evidence="1 2" key="1">
    <citation type="submission" date="2023-03" db="EMBL/GenBank/DDBJ databases">
        <title>High recombination rates correlate with genetic variation in Cardiocondyla obscurior ants.</title>
        <authorList>
            <person name="Errbii M."/>
        </authorList>
    </citation>
    <scope>NUCLEOTIDE SEQUENCE [LARGE SCALE GENOMIC DNA]</scope>
    <source>
        <strain evidence="1">Alpha-2009</strain>
        <tissue evidence="1">Whole body</tissue>
    </source>
</reference>
<accession>A0AAW2G7H3</accession>
<dbReference type="EMBL" id="JADYXP020000006">
    <property type="protein sequence ID" value="KAL0123199.1"/>
    <property type="molecule type" value="Genomic_DNA"/>
</dbReference>
<protein>
    <submittedName>
        <fullName evidence="1">Uncharacterized protein</fullName>
    </submittedName>
</protein>
<keyword evidence="2" id="KW-1185">Reference proteome</keyword>
<gene>
    <name evidence="1" type="ORF">PUN28_007657</name>
</gene>
<dbReference type="Proteomes" id="UP001430953">
    <property type="component" value="Unassembled WGS sequence"/>
</dbReference>
<evidence type="ECO:0000313" key="2">
    <source>
        <dbReference type="Proteomes" id="UP001430953"/>
    </source>
</evidence>
<organism evidence="1 2">
    <name type="scientific">Cardiocondyla obscurior</name>
    <dbReference type="NCBI Taxonomy" id="286306"/>
    <lineage>
        <taxon>Eukaryota</taxon>
        <taxon>Metazoa</taxon>
        <taxon>Ecdysozoa</taxon>
        <taxon>Arthropoda</taxon>
        <taxon>Hexapoda</taxon>
        <taxon>Insecta</taxon>
        <taxon>Pterygota</taxon>
        <taxon>Neoptera</taxon>
        <taxon>Endopterygota</taxon>
        <taxon>Hymenoptera</taxon>
        <taxon>Apocrita</taxon>
        <taxon>Aculeata</taxon>
        <taxon>Formicoidea</taxon>
        <taxon>Formicidae</taxon>
        <taxon>Myrmicinae</taxon>
        <taxon>Cardiocondyla</taxon>
    </lineage>
</organism>
<evidence type="ECO:0000313" key="1">
    <source>
        <dbReference type="EMBL" id="KAL0123199.1"/>
    </source>
</evidence>
<name>A0AAW2G7H3_9HYME</name>